<dbReference type="InterPro" id="IPR009057">
    <property type="entry name" value="Homeodomain-like_sf"/>
</dbReference>
<name>A0A0B9A9J6_9SPHN</name>
<dbReference type="PANTHER" id="PTHR30055">
    <property type="entry name" value="HTH-TYPE TRANSCRIPTIONAL REGULATOR RUTR"/>
    <property type="match status" value="1"/>
</dbReference>
<reference evidence="4 5" key="1">
    <citation type="submission" date="2014-10" db="EMBL/GenBank/DDBJ databases">
        <title>Draft genome sequence of Novosphingobium subterraneum DSM 12447.</title>
        <authorList>
            <person name="Gan H.M."/>
            <person name="Gan H.Y."/>
            <person name="Savka M.A."/>
        </authorList>
    </citation>
    <scope>NUCLEOTIDE SEQUENCE [LARGE SCALE GENOMIC DNA]</scope>
    <source>
        <strain evidence="4 5">DSM 12447</strain>
    </source>
</reference>
<dbReference type="RefSeq" id="WP_039334487.1">
    <property type="nucleotide sequence ID" value="NZ_JBNNWK010000009.1"/>
</dbReference>
<keyword evidence="5" id="KW-1185">Reference proteome</keyword>
<sequence length="217" mass="24537">MTKRTRLPAKDRKALILANARAIFAQSGYEAARTQEIAKRSGVSEALMYRHFPSKEALYRAVLREVIREQDASYEILGLQELNGRALVRNLHAYFSLVIGPSQVRFKEGFRLLLASLIGDARFATLVYRRAHRLMNHRLTAALRQARDAGEVVGREISVANTSLFTEHVGTVLNVLASNVERSPYHGNTEDLIRDAVWFCCRGVGFTDEAIERHLRD</sequence>
<dbReference type="GO" id="GO:0000976">
    <property type="term" value="F:transcription cis-regulatory region binding"/>
    <property type="evidence" value="ECO:0007669"/>
    <property type="project" value="TreeGrafter"/>
</dbReference>
<evidence type="ECO:0000313" key="4">
    <source>
        <dbReference type="EMBL" id="KHS46010.1"/>
    </source>
</evidence>
<proteinExistence type="predicted"/>
<dbReference type="Proteomes" id="UP000031338">
    <property type="component" value="Unassembled WGS sequence"/>
</dbReference>
<evidence type="ECO:0000256" key="1">
    <source>
        <dbReference type="ARBA" id="ARBA00023125"/>
    </source>
</evidence>
<dbReference type="AlphaFoldDB" id="A0A0B9A9J6"/>
<dbReference type="InterPro" id="IPR001647">
    <property type="entry name" value="HTH_TetR"/>
</dbReference>
<dbReference type="PANTHER" id="PTHR30055:SF223">
    <property type="entry name" value="HTH-TYPE TRANSCRIPTIONAL REGULATOR UIDR"/>
    <property type="match status" value="1"/>
</dbReference>
<dbReference type="Gene3D" id="1.10.357.10">
    <property type="entry name" value="Tetracycline Repressor, domain 2"/>
    <property type="match status" value="1"/>
</dbReference>
<dbReference type="EMBL" id="JRVC01000010">
    <property type="protein sequence ID" value="KHS46010.1"/>
    <property type="molecule type" value="Genomic_DNA"/>
</dbReference>
<feature type="DNA-binding region" description="H-T-H motif" evidence="2">
    <location>
        <begin position="33"/>
        <end position="52"/>
    </location>
</feature>
<dbReference type="GO" id="GO:0003700">
    <property type="term" value="F:DNA-binding transcription factor activity"/>
    <property type="evidence" value="ECO:0007669"/>
    <property type="project" value="TreeGrafter"/>
</dbReference>
<dbReference type="PRINTS" id="PR00455">
    <property type="entry name" value="HTHTETR"/>
</dbReference>
<dbReference type="SUPFAM" id="SSF46689">
    <property type="entry name" value="Homeodomain-like"/>
    <property type="match status" value="1"/>
</dbReference>
<feature type="domain" description="HTH tetR-type" evidence="3">
    <location>
        <begin position="10"/>
        <end position="70"/>
    </location>
</feature>
<organism evidence="4 5">
    <name type="scientific">Novosphingobium subterraneum</name>
    <dbReference type="NCBI Taxonomy" id="48936"/>
    <lineage>
        <taxon>Bacteria</taxon>
        <taxon>Pseudomonadati</taxon>
        <taxon>Pseudomonadota</taxon>
        <taxon>Alphaproteobacteria</taxon>
        <taxon>Sphingomonadales</taxon>
        <taxon>Sphingomonadaceae</taxon>
        <taxon>Novosphingobium</taxon>
    </lineage>
</organism>
<dbReference type="STRING" id="48936.NJ75_02271"/>
<evidence type="ECO:0000259" key="3">
    <source>
        <dbReference type="PROSITE" id="PS50977"/>
    </source>
</evidence>
<comment type="caution">
    <text evidence="4">The sequence shown here is derived from an EMBL/GenBank/DDBJ whole genome shotgun (WGS) entry which is preliminary data.</text>
</comment>
<keyword evidence="1 2" id="KW-0238">DNA-binding</keyword>
<dbReference type="InterPro" id="IPR050109">
    <property type="entry name" value="HTH-type_TetR-like_transc_reg"/>
</dbReference>
<evidence type="ECO:0000256" key="2">
    <source>
        <dbReference type="PROSITE-ProRule" id="PRU00335"/>
    </source>
</evidence>
<protein>
    <submittedName>
        <fullName evidence="4">TetR family transcriptional regulator</fullName>
    </submittedName>
</protein>
<accession>A0A0B9A9J6</accession>
<gene>
    <name evidence="4" type="ORF">NJ75_02271</name>
</gene>
<dbReference type="PATRIC" id="fig|48936.3.peg.2283"/>
<dbReference type="PROSITE" id="PS50977">
    <property type="entry name" value="HTH_TETR_2"/>
    <property type="match status" value="1"/>
</dbReference>
<dbReference type="Pfam" id="PF00440">
    <property type="entry name" value="TetR_N"/>
    <property type="match status" value="1"/>
</dbReference>
<evidence type="ECO:0000313" key="5">
    <source>
        <dbReference type="Proteomes" id="UP000031338"/>
    </source>
</evidence>